<feature type="domain" description="CUE" evidence="3">
    <location>
        <begin position="2"/>
        <end position="45"/>
    </location>
</feature>
<dbReference type="CDD" id="cd14279">
    <property type="entry name" value="CUE"/>
    <property type="match status" value="1"/>
</dbReference>
<protein>
    <submittedName>
        <fullName evidence="4">Myosin heavy chain non-muscle-like</fullName>
    </submittedName>
</protein>
<feature type="coiled-coil region" evidence="1">
    <location>
        <begin position="465"/>
        <end position="532"/>
    </location>
</feature>
<dbReference type="OrthoDB" id="620544at2759"/>
<evidence type="ECO:0000313" key="5">
    <source>
        <dbReference type="Proteomes" id="UP000593562"/>
    </source>
</evidence>
<dbReference type="PROSITE" id="PS51140">
    <property type="entry name" value="CUE"/>
    <property type="match status" value="1"/>
</dbReference>
<dbReference type="FunCoup" id="A0A7J7CF27">
    <property type="interactions" value="1615"/>
</dbReference>
<comment type="caution">
    <text evidence="4">The sequence shown here is derived from an EMBL/GenBank/DDBJ whole genome shotgun (WGS) entry which is preliminary data.</text>
</comment>
<proteinExistence type="predicted"/>
<dbReference type="InParanoid" id="A0A7J7CF27"/>
<name>A0A7J7CF27_TRIWF</name>
<feature type="region of interest" description="Disordered" evidence="2">
    <location>
        <begin position="628"/>
        <end position="651"/>
    </location>
</feature>
<dbReference type="AlphaFoldDB" id="A0A7J7CF27"/>
<dbReference type="InterPro" id="IPR003892">
    <property type="entry name" value="CUE"/>
</dbReference>
<gene>
    <name evidence="4" type="ORF">HS088_TW17G00278</name>
</gene>
<evidence type="ECO:0000256" key="2">
    <source>
        <dbReference type="SAM" id="MobiDB-lite"/>
    </source>
</evidence>
<dbReference type="GO" id="GO:0043130">
    <property type="term" value="F:ubiquitin binding"/>
    <property type="evidence" value="ECO:0007669"/>
    <property type="project" value="InterPro"/>
</dbReference>
<organism evidence="4 5">
    <name type="scientific">Tripterygium wilfordii</name>
    <name type="common">Thunder God vine</name>
    <dbReference type="NCBI Taxonomy" id="458696"/>
    <lineage>
        <taxon>Eukaryota</taxon>
        <taxon>Viridiplantae</taxon>
        <taxon>Streptophyta</taxon>
        <taxon>Embryophyta</taxon>
        <taxon>Tracheophyta</taxon>
        <taxon>Spermatophyta</taxon>
        <taxon>Magnoliopsida</taxon>
        <taxon>eudicotyledons</taxon>
        <taxon>Gunneridae</taxon>
        <taxon>Pentapetalae</taxon>
        <taxon>rosids</taxon>
        <taxon>fabids</taxon>
        <taxon>Celastrales</taxon>
        <taxon>Celastraceae</taxon>
        <taxon>Tripterygium</taxon>
    </lineage>
</organism>
<dbReference type="PANTHER" id="PTHR48459">
    <property type="entry name" value="CUE DOMAIN-CONTAINING PROTEIN"/>
    <property type="match status" value="1"/>
</dbReference>
<feature type="region of interest" description="Disordered" evidence="2">
    <location>
        <begin position="59"/>
        <end position="80"/>
    </location>
</feature>
<feature type="compositionally biased region" description="Polar residues" evidence="2">
    <location>
        <begin position="628"/>
        <end position="647"/>
    </location>
</feature>
<accession>A0A7J7CF27</accession>
<evidence type="ECO:0000259" key="3">
    <source>
        <dbReference type="PROSITE" id="PS51140"/>
    </source>
</evidence>
<keyword evidence="5" id="KW-1185">Reference proteome</keyword>
<evidence type="ECO:0000313" key="4">
    <source>
        <dbReference type="EMBL" id="KAF5732748.1"/>
    </source>
</evidence>
<reference evidence="4 5" key="1">
    <citation type="journal article" date="2020" name="Nat. Commun.">
        <title>Genome of Tripterygium wilfordii and identification of cytochrome P450 involved in triptolide biosynthesis.</title>
        <authorList>
            <person name="Tu L."/>
            <person name="Su P."/>
            <person name="Zhang Z."/>
            <person name="Gao L."/>
            <person name="Wang J."/>
            <person name="Hu T."/>
            <person name="Zhou J."/>
            <person name="Zhang Y."/>
            <person name="Zhao Y."/>
            <person name="Liu Y."/>
            <person name="Song Y."/>
            <person name="Tong Y."/>
            <person name="Lu Y."/>
            <person name="Yang J."/>
            <person name="Xu C."/>
            <person name="Jia M."/>
            <person name="Peters R.J."/>
            <person name="Huang L."/>
            <person name="Gao W."/>
        </authorList>
    </citation>
    <scope>NUCLEOTIDE SEQUENCE [LARGE SCALE GENOMIC DNA]</scope>
    <source>
        <strain evidence="5">cv. XIE 37</strain>
        <tissue evidence="4">Leaf</tissue>
    </source>
</reference>
<sequence length="706" mass="77422">MGFNSVYRSLIEIFPQIDKRLLRAVAIEQSKDADAAVESVISEIIPYWSQRSFAAFSPPKDIRSVDTSDGGVESEAEYEEQSKLLRRRTVGAEREMGTSSGVLLMNGQAYDNDGTLGAHLTGSTNDEALTTSAVEAEHEEQIKLLSRMVGGEKEVGSSSGVKSMTRQAYDSDGSIGAHLTGSTNDETLASSTTILNFYDSCYGKSSASTGGEELILLRVAQKNSDRFGSVDEPKNLTNEGGDNVTVSHELPTNLVHEMVGASDNLIDLHGELKEFEGPCADDFDMISCGKLDQAKSFLDGSSLERNSSMVEVVPSSPQEDTVDTICHSPHEDIDASASTDDFEKLEAGGSIDLKSNDEFPVVRKEDTEGDANIIITRSGQICRVDLLEEIIEVSKNHKKTLFAAMESVMNMMREVELQEKAAETAEEEAARGGLDVLVEVEKLKTMLEHAKEANNMHAGEVYGEKAILATELRELQTRMLSLSDERDKSLAILDEMHQSLEARLAVAEKLKKAAEQEKLEKEESARNALAEQEAIMEMVVQDSKILEQEAEENSKLQEFLIDRGHVVDALQGEISVIFQDIRLLKENFDERVPLSKSISSSQTSCRLASSGSSVKSIALDLLSEKNGTSKSPLKEIQTPTDAQSSGSGHEEKINSMYAQSPGSRHEEEIISPDHRALLDDGWDIFDKDTELQQDNLAMYMIDGNKI</sequence>
<dbReference type="EMBL" id="JAAARO010000017">
    <property type="protein sequence ID" value="KAF5732748.1"/>
    <property type="molecule type" value="Genomic_DNA"/>
</dbReference>
<evidence type="ECO:0000256" key="1">
    <source>
        <dbReference type="SAM" id="Coils"/>
    </source>
</evidence>
<keyword evidence="1" id="KW-0175">Coiled coil</keyword>
<dbReference type="PANTHER" id="PTHR48459:SF1">
    <property type="entry name" value="CUE DOMAIN-CONTAINING PROTEIN"/>
    <property type="match status" value="1"/>
</dbReference>
<dbReference type="Proteomes" id="UP000593562">
    <property type="component" value="Unassembled WGS sequence"/>
</dbReference>